<dbReference type="Pfam" id="PF20414">
    <property type="entry name" value="DUF6698"/>
    <property type="match status" value="1"/>
</dbReference>
<evidence type="ECO:0000313" key="2">
    <source>
        <dbReference type="EMBL" id="KIJ62379.1"/>
    </source>
</evidence>
<proteinExistence type="predicted"/>
<organism evidence="1 3">
    <name type="scientific">Hydnomerulius pinastri MD-312</name>
    <dbReference type="NCBI Taxonomy" id="994086"/>
    <lineage>
        <taxon>Eukaryota</taxon>
        <taxon>Fungi</taxon>
        <taxon>Dikarya</taxon>
        <taxon>Basidiomycota</taxon>
        <taxon>Agaricomycotina</taxon>
        <taxon>Agaricomycetes</taxon>
        <taxon>Agaricomycetidae</taxon>
        <taxon>Boletales</taxon>
        <taxon>Boletales incertae sedis</taxon>
        <taxon>Leucogyrophana</taxon>
    </lineage>
</organism>
<accession>A0A0C9UYF5</accession>
<evidence type="ECO:0000313" key="1">
    <source>
        <dbReference type="EMBL" id="KIJ58069.1"/>
    </source>
</evidence>
<dbReference type="InterPro" id="IPR046521">
    <property type="entry name" value="DUF6698"/>
</dbReference>
<dbReference type="OrthoDB" id="3220614at2759"/>
<sequence length="175" mass="19042">MNGIIRSTRSNDATRLKTVIGHYAAPDPSKAAISPPIYNGSAGRSHMGLNHPVLARYICPIEYLDEFDTDPAKTRKKLASGKLDMKAQHFPAVLWSGSTPGDDYQPENMHHGLFKGFLLVMRHIFLGPSTALGEDSRATRSCNAVLHDMTTVEPEHIAYACVQVASLLSCLPAAL</sequence>
<dbReference type="Proteomes" id="UP000053820">
    <property type="component" value="Unassembled WGS sequence"/>
</dbReference>
<dbReference type="EMBL" id="KN839855">
    <property type="protein sequence ID" value="KIJ62379.1"/>
    <property type="molecule type" value="Genomic_DNA"/>
</dbReference>
<evidence type="ECO:0000313" key="3">
    <source>
        <dbReference type="Proteomes" id="UP000053820"/>
    </source>
</evidence>
<reference evidence="1 3" key="1">
    <citation type="submission" date="2014-04" db="EMBL/GenBank/DDBJ databases">
        <title>Evolutionary Origins and Diversification of the Mycorrhizal Mutualists.</title>
        <authorList>
            <consortium name="DOE Joint Genome Institute"/>
            <consortium name="Mycorrhizal Genomics Consortium"/>
            <person name="Kohler A."/>
            <person name="Kuo A."/>
            <person name="Nagy L.G."/>
            <person name="Floudas D."/>
            <person name="Copeland A."/>
            <person name="Barry K.W."/>
            <person name="Cichocki N."/>
            <person name="Veneault-Fourrey C."/>
            <person name="LaButti K."/>
            <person name="Lindquist E.A."/>
            <person name="Lipzen A."/>
            <person name="Lundell T."/>
            <person name="Morin E."/>
            <person name="Murat C."/>
            <person name="Riley R."/>
            <person name="Ohm R."/>
            <person name="Sun H."/>
            <person name="Tunlid A."/>
            <person name="Henrissat B."/>
            <person name="Grigoriev I.V."/>
            <person name="Hibbett D.S."/>
            <person name="Martin F."/>
        </authorList>
    </citation>
    <scope>NUCLEOTIDE SEQUENCE [LARGE SCALE GENOMIC DNA]</scope>
    <source>
        <strain evidence="1 3">MD-312</strain>
    </source>
</reference>
<keyword evidence="3" id="KW-1185">Reference proteome</keyword>
<name>A0A0C9UYF5_9AGAM</name>
<gene>
    <name evidence="1" type="ORF">HYDPIDRAFT_103327</name>
    <name evidence="2" type="ORF">HYDPIDRAFT_94570</name>
</gene>
<dbReference type="AlphaFoldDB" id="A0A0C9UYF5"/>
<dbReference type="EMBL" id="KN839997">
    <property type="protein sequence ID" value="KIJ58069.1"/>
    <property type="molecule type" value="Genomic_DNA"/>
</dbReference>
<protein>
    <submittedName>
        <fullName evidence="1">Uncharacterized protein</fullName>
    </submittedName>
</protein>
<dbReference type="HOGENOM" id="CLU_035918_2_3_1"/>